<comment type="caution">
    <text evidence="2">The sequence shown here is derived from an EMBL/GenBank/DDBJ whole genome shotgun (WGS) entry which is preliminary data.</text>
</comment>
<proteinExistence type="predicted"/>
<evidence type="ECO:0000313" key="2">
    <source>
        <dbReference type="EMBL" id="MBW5420232.1"/>
    </source>
</evidence>
<keyword evidence="3" id="KW-1185">Reference proteome</keyword>
<evidence type="ECO:0000256" key="1">
    <source>
        <dbReference type="SAM" id="Coils"/>
    </source>
</evidence>
<organism evidence="2 3">
    <name type="scientific">Streptomyces anatolicus</name>
    <dbReference type="NCBI Taxonomy" id="2675858"/>
    <lineage>
        <taxon>Bacteria</taxon>
        <taxon>Bacillati</taxon>
        <taxon>Actinomycetota</taxon>
        <taxon>Actinomycetes</taxon>
        <taxon>Kitasatosporales</taxon>
        <taxon>Streptomycetaceae</taxon>
        <taxon>Streptomyces</taxon>
    </lineage>
</organism>
<keyword evidence="1" id="KW-0175">Coiled coil</keyword>
<dbReference type="EMBL" id="WMBF01000006">
    <property type="protein sequence ID" value="MBW5420232.1"/>
    <property type="molecule type" value="Genomic_DNA"/>
</dbReference>
<feature type="coiled-coil region" evidence="1">
    <location>
        <begin position="14"/>
        <end position="43"/>
    </location>
</feature>
<feature type="coiled-coil region" evidence="1">
    <location>
        <begin position="84"/>
        <end position="111"/>
    </location>
</feature>
<sequence>MWGLKIRRRRDWLVDELHARTQRAEAERDAAQKEAAAERAAAIRTAGRNTILTEQIEGLTAAEAAHDADIEGMADRIDRLARACARYRVALAAETRRADQLQARLDDALGLTSPAVEAGASWQERRPDKIGGLV</sequence>
<evidence type="ECO:0000313" key="3">
    <source>
        <dbReference type="Proteomes" id="UP001197114"/>
    </source>
</evidence>
<dbReference type="RefSeq" id="WP_219686739.1">
    <property type="nucleotide sequence ID" value="NZ_WMBF01000006.1"/>
</dbReference>
<dbReference type="Proteomes" id="UP001197114">
    <property type="component" value="Unassembled WGS sequence"/>
</dbReference>
<accession>A0ABS6YFQ3</accession>
<gene>
    <name evidence="2" type="ORF">GKQ77_01435</name>
</gene>
<reference evidence="2 3" key="1">
    <citation type="submission" date="2019-11" db="EMBL/GenBank/DDBJ databases">
        <authorList>
            <person name="Ay H."/>
        </authorList>
    </citation>
    <scope>NUCLEOTIDE SEQUENCE [LARGE SCALE GENOMIC DNA]</scope>
    <source>
        <strain evidence="2 3">BG9H</strain>
    </source>
</reference>
<protein>
    <submittedName>
        <fullName evidence="2">Uncharacterized protein</fullName>
    </submittedName>
</protein>
<name>A0ABS6YFQ3_9ACTN</name>